<dbReference type="PANTHER" id="PTHR31719:SF94">
    <property type="entry name" value="PROTEIN ATAF2"/>
    <property type="match status" value="1"/>
</dbReference>
<reference evidence="7" key="1">
    <citation type="journal article" date="2013" name="Nat. Commun.">
        <title>Whole-genome sequencing of Oryza brachyantha reveals mechanisms underlying Oryza genome evolution.</title>
        <authorList>
            <person name="Chen J."/>
            <person name="Huang Q."/>
            <person name="Gao D."/>
            <person name="Wang J."/>
            <person name="Lang Y."/>
            <person name="Liu T."/>
            <person name="Li B."/>
            <person name="Bai Z."/>
            <person name="Luis Goicoechea J."/>
            <person name="Liang C."/>
            <person name="Chen C."/>
            <person name="Zhang W."/>
            <person name="Sun S."/>
            <person name="Liao Y."/>
            <person name="Zhang X."/>
            <person name="Yang L."/>
            <person name="Song C."/>
            <person name="Wang M."/>
            <person name="Shi J."/>
            <person name="Liu G."/>
            <person name="Liu J."/>
            <person name="Zhou H."/>
            <person name="Zhou W."/>
            <person name="Yu Q."/>
            <person name="An N."/>
            <person name="Chen Y."/>
            <person name="Cai Q."/>
            <person name="Wang B."/>
            <person name="Liu B."/>
            <person name="Min J."/>
            <person name="Huang Y."/>
            <person name="Wu H."/>
            <person name="Li Z."/>
            <person name="Zhang Y."/>
            <person name="Yin Y."/>
            <person name="Song W."/>
            <person name="Jiang J."/>
            <person name="Jackson S.A."/>
            <person name="Wing R.A."/>
            <person name="Wang J."/>
            <person name="Chen M."/>
        </authorList>
    </citation>
    <scope>NUCLEOTIDE SEQUENCE [LARGE SCALE GENOMIC DNA]</scope>
    <source>
        <strain evidence="7">cv. IRGC 101232</strain>
    </source>
</reference>
<evidence type="ECO:0000313" key="7">
    <source>
        <dbReference type="EnsemblPlants" id="OB10G17690.1"/>
    </source>
</evidence>
<dbReference type="InterPro" id="IPR036093">
    <property type="entry name" value="NAC_dom_sf"/>
</dbReference>
<dbReference type="Gramene" id="OB10G17690.1">
    <property type="protein sequence ID" value="OB10G17690.1"/>
    <property type="gene ID" value="OB10G17690"/>
</dbReference>
<protein>
    <recommendedName>
        <fullName evidence="6">NAC domain-containing protein</fullName>
    </recommendedName>
</protein>
<dbReference type="STRING" id="4533.J3N2M1"/>
<keyword evidence="8" id="KW-1185">Reference proteome</keyword>
<evidence type="ECO:0000256" key="1">
    <source>
        <dbReference type="ARBA" id="ARBA00023015"/>
    </source>
</evidence>
<keyword evidence="1" id="KW-0805">Transcription regulation</keyword>
<dbReference type="Pfam" id="PF02365">
    <property type="entry name" value="NAM"/>
    <property type="match status" value="1"/>
</dbReference>
<dbReference type="SUPFAM" id="SSF101941">
    <property type="entry name" value="NAC domain"/>
    <property type="match status" value="1"/>
</dbReference>
<keyword evidence="2" id="KW-0238">DNA-binding</keyword>
<feature type="compositionally biased region" description="Polar residues" evidence="5">
    <location>
        <begin position="222"/>
        <end position="237"/>
    </location>
</feature>
<dbReference type="AlphaFoldDB" id="J3N2M1"/>
<dbReference type="HOGENOM" id="CLU_081975_0_0_1"/>
<name>J3N2M1_ORYBR</name>
<proteinExistence type="predicted"/>
<dbReference type="Gene3D" id="2.170.150.80">
    <property type="entry name" value="NAC domain"/>
    <property type="match status" value="1"/>
</dbReference>
<evidence type="ECO:0000256" key="5">
    <source>
        <dbReference type="SAM" id="MobiDB-lite"/>
    </source>
</evidence>
<keyword evidence="3" id="KW-0804">Transcription</keyword>
<evidence type="ECO:0000256" key="4">
    <source>
        <dbReference type="ARBA" id="ARBA00023242"/>
    </source>
</evidence>
<feature type="domain" description="NAC" evidence="6">
    <location>
        <begin position="20"/>
        <end position="170"/>
    </location>
</feature>
<dbReference type="EnsemblPlants" id="OB10G17690.1">
    <property type="protein sequence ID" value="OB10G17690.1"/>
    <property type="gene ID" value="OB10G17690"/>
</dbReference>
<evidence type="ECO:0000259" key="6">
    <source>
        <dbReference type="PROSITE" id="PS51005"/>
    </source>
</evidence>
<feature type="region of interest" description="Disordered" evidence="5">
    <location>
        <begin position="184"/>
        <end position="289"/>
    </location>
</feature>
<dbReference type="Proteomes" id="UP000006038">
    <property type="component" value="Chromosome 10"/>
</dbReference>
<organism evidence="7">
    <name type="scientific">Oryza brachyantha</name>
    <name type="common">malo sina</name>
    <dbReference type="NCBI Taxonomy" id="4533"/>
    <lineage>
        <taxon>Eukaryota</taxon>
        <taxon>Viridiplantae</taxon>
        <taxon>Streptophyta</taxon>
        <taxon>Embryophyta</taxon>
        <taxon>Tracheophyta</taxon>
        <taxon>Spermatophyta</taxon>
        <taxon>Magnoliopsida</taxon>
        <taxon>Liliopsida</taxon>
        <taxon>Poales</taxon>
        <taxon>Poaceae</taxon>
        <taxon>BOP clade</taxon>
        <taxon>Oryzoideae</taxon>
        <taxon>Oryzeae</taxon>
        <taxon>Oryzinae</taxon>
        <taxon>Oryza</taxon>
    </lineage>
</organism>
<keyword evidence="4" id="KW-0539">Nucleus</keyword>
<dbReference type="GO" id="GO:0003677">
    <property type="term" value="F:DNA binding"/>
    <property type="evidence" value="ECO:0007669"/>
    <property type="project" value="UniProtKB-KW"/>
</dbReference>
<dbReference type="GO" id="GO:0006355">
    <property type="term" value="P:regulation of DNA-templated transcription"/>
    <property type="evidence" value="ECO:0007669"/>
    <property type="project" value="InterPro"/>
</dbReference>
<evidence type="ECO:0000313" key="8">
    <source>
        <dbReference type="Proteomes" id="UP000006038"/>
    </source>
</evidence>
<sequence>MAAPEDGEDGKRKWANKHGIARGFHFVPDDLDLLDILDDKLRGLLTDPAHDAVFHDVRILDFHPATLYEMYAEDEVDGCIYFFSRREFRRAKKKKTMRAAKYGQWKVFGSCKTIGAVAVGRRYTLEFYERRFDSSNNHSVRTNWCMHEFLRIIGPENEVSGLAVYRLYNKMATTIGEEKAEDNPVDCAKNMNHHGQASAAGMAVPPSAASTLGHKGKRKSEASASMTSTDHARSTNTSAPPSADYQPPPPPPSLQGTENISGSGDVVGHEDDWEQVSVAEADNAGAARG</sequence>
<evidence type="ECO:0000256" key="2">
    <source>
        <dbReference type="ARBA" id="ARBA00023125"/>
    </source>
</evidence>
<accession>J3N2M1</accession>
<reference evidence="7" key="2">
    <citation type="submission" date="2013-04" db="UniProtKB">
        <authorList>
            <consortium name="EnsemblPlants"/>
        </authorList>
    </citation>
    <scope>IDENTIFICATION</scope>
</reference>
<evidence type="ECO:0000256" key="3">
    <source>
        <dbReference type="ARBA" id="ARBA00023163"/>
    </source>
</evidence>
<dbReference type="PANTHER" id="PTHR31719">
    <property type="entry name" value="NAC TRANSCRIPTION FACTOR 56"/>
    <property type="match status" value="1"/>
</dbReference>
<dbReference type="PROSITE" id="PS51005">
    <property type="entry name" value="NAC"/>
    <property type="match status" value="1"/>
</dbReference>
<dbReference type="InterPro" id="IPR003441">
    <property type="entry name" value="NAC-dom"/>
</dbReference>